<dbReference type="Proteomes" id="UP000054279">
    <property type="component" value="Unassembled WGS sequence"/>
</dbReference>
<protein>
    <recommendedName>
        <fullName evidence="3">F-box domain-containing protein</fullName>
    </recommendedName>
</protein>
<gene>
    <name evidence="1" type="ORF">M422DRAFT_258739</name>
</gene>
<organism evidence="1 2">
    <name type="scientific">Sphaerobolus stellatus (strain SS14)</name>
    <dbReference type="NCBI Taxonomy" id="990650"/>
    <lineage>
        <taxon>Eukaryota</taxon>
        <taxon>Fungi</taxon>
        <taxon>Dikarya</taxon>
        <taxon>Basidiomycota</taxon>
        <taxon>Agaricomycotina</taxon>
        <taxon>Agaricomycetes</taxon>
        <taxon>Phallomycetidae</taxon>
        <taxon>Geastrales</taxon>
        <taxon>Sphaerobolaceae</taxon>
        <taxon>Sphaerobolus</taxon>
    </lineage>
</organism>
<evidence type="ECO:0000313" key="2">
    <source>
        <dbReference type="Proteomes" id="UP000054279"/>
    </source>
</evidence>
<accession>A0A0C9VLV1</accession>
<dbReference type="AlphaFoldDB" id="A0A0C9VLV1"/>
<name>A0A0C9VLV1_SPHS4</name>
<reference evidence="1 2" key="1">
    <citation type="submission" date="2014-06" db="EMBL/GenBank/DDBJ databases">
        <title>Evolutionary Origins and Diversification of the Mycorrhizal Mutualists.</title>
        <authorList>
            <consortium name="DOE Joint Genome Institute"/>
            <consortium name="Mycorrhizal Genomics Consortium"/>
            <person name="Kohler A."/>
            <person name="Kuo A."/>
            <person name="Nagy L.G."/>
            <person name="Floudas D."/>
            <person name="Copeland A."/>
            <person name="Barry K.W."/>
            <person name="Cichocki N."/>
            <person name="Veneault-Fourrey C."/>
            <person name="LaButti K."/>
            <person name="Lindquist E.A."/>
            <person name="Lipzen A."/>
            <person name="Lundell T."/>
            <person name="Morin E."/>
            <person name="Murat C."/>
            <person name="Riley R."/>
            <person name="Ohm R."/>
            <person name="Sun H."/>
            <person name="Tunlid A."/>
            <person name="Henrissat B."/>
            <person name="Grigoriev I.V."/>
            <person name="Hibbett D.S."/>
            <person name="Martin F."/>
        </authorList>
    </citation>
    <scope>NUCLEOTIDE SEQUENCE [LARGE SCALE GENOMIC DNA]</scope>
    <source>
        <strain evidence="1 2">SS14</strain>
    </source>
</reference>
<dbReference type="HOGENOM" id="CLU_578926_0_0_1"/>
<evidence type="ECO:0000313" key="1">
    <source>
        <dbReference type="EMBL" id="KIJ38621.1"/>
    </source>
</evidence>
<dbReference type="EMBL" id="KN837159">
    <property type="protein sequence ID" value="KIJ38621.1"/>
    <property type="molecule type" value="Genomic_DNA"/>
</dbReference>
<keyword evidence="2" id="KW-1185">Reference proteome</keyword>
<evidence type="ECO:0008006" key="3">
    <source>
        <dbReference type="Google" id="ProtNLM"/>
    </source>
</evidence>
<proteinExistence type="predicted"/>
<sequence length="450" mass="50909">MFEHLKPRFDWPFVHYFHAPLEVLALSHVSSRWRFIARSHSSMWKEIHPYNPRFTAMCSDLASTARLEVSTAATLCGCCSRGSLRKSEILDGVCDFIRQNADRISKLFLYISVAAMKPLMDIFLTTPFPELTVFLFPMAGLLMPTGMASVPLFAGHAPKLQHAGWGYSRLPPMSIFKNLTSLFFATPHSLNVEPKWTQLMSILPLNPNLETMAMQIPRSSVASGSTQINIPLLRLRKISLWAFVIQDLQAFFEAIEAPQIEQISLVVQNKLVKRDVLAALHAQPGLLSLIVDADSCKICSGELEEIDLSFWNSANGKKLHISFLGGPQRTLELIMLMRVPTYLQIMPSQYWSISIPQMLSVTVLCLGDGVQEGNYTNLSKWIDENSLPSLKTIILPKQYEPWWDVLLPVLEGFIRLSPKPELVYQYDCDRELLEAFSSRTGVSLRHIKEK</sequence>